<proteinExistence type="predicted"/>
<evidence type="ECO:0000256" key="4">
    <source>
        <dbReference type="ARBA" id="ARBA00023239"/>
    </source>
</evidence>
<organism evidence="6">
    <name type="scientific">marine metagenome</name>
    <dbReference type="NCBI Taxonomy" id="408172"/>
    <lineage>
        <taxon>unclassified sequences</taxon>
        <taxon>metagenomes</taxon>
        <taxon>ecological metagenomes</taxon>
    </lineage>
</organism>
<dbReference type="EMBL" id="UINC01020572">
    <property type="protein sequence ID" value="SVA86259.1"/>
    <property type="molecule type" value="Genomic_DNA"/>
</dbReference>
<evidence type="ECO:0000313" key="6">
    <source>
        <dbReference type="EMBL" id="SVA86259.1"/>
    </source>
</evidence>
<feature type="domain" description="Orn/DAP/Arg decarboxylase 2 C-terminal" evidence="5">
    <location>
        <begin position="10"/>
        <end position="102"/>
    </location>
</feature>
<comment type="cofactor">
    <cofactor evidence="1">
        <name>pyridoxal 5'-phosphate</name>
        <dbReference type="ChEBI" id="CHEBI:597326"/>
    </cofactor>
</comment>
<protein>
    <recommendedName>
        <fullName evidence="5">Orn/DAP/Arg decarboxylase 2 C-terminal domain-containing protein</fullName>
    </recommendedName>
</protein>
<dbReference type="InterPro" id="IPR022643">
    <property type="entry name" value="De-COase2_C"/>
</dbReference>
<sequence>YAISFEPGRYLVTKAGYLITKIITTKQNGGINYLITDAGMNTLIRPSLYKATHKIEAINCLSSTKTEYTIAGPICESSDVLAKNVVLPQQNKGDYLIIHDTGAYGAVMASNYNSRGLPTEILVNDSSFAVIYKPQTIEENIDQDIIPSWLDSS</sequence>
<dbReference type="PRINTS" id="PR01181">
    <property type="entry name" value="DAPDCRBXLASE"/>
</dbReference>
<dbReference type="InterPro" id="IPR009006">
    <property type="entry name" value="Ala_racemase/Decarboxylase_C"/>
</dbReference>
<dbReference type="PANTHER" id="PTHR43727">
    <property type="entry name" value="DIAMINOPIMELATE DECARBOXYLASE"/>
    <property type="match status" value="1"/>
</dbReference>
<dbReference type="GO" id="GO:0009089">
    <property type="term" value="P:lysine biosynthetic process via diaminopimelate"/>
    <property type="evidence" value="ECO:0007669"/>
    <property type="project" value="InterPro"/>
</dbReference>
<feature type="non-terminal residue" evidence="6">
    <location>
        <position position="1"/>
    </location>
</feature>
<evidence type="ECO:0000256" key="1">
    <source>
        <dbReference type="ARBA" id="ARBA00001933"/>
    </source>
</evidence>
<dbReference type="Gene3D" id="2.40.37.10">
    <property type="entry name" value="Lyase, Ornithine Decarboxylase, Chain A, domain 1"/>
    <property type="match status" value="1"/>
</dbReference>
<gene>
    <name evidence="6" type="ORF">METZ01_LOCUS139113</name>
</gene>
<dbReference type="Pfam" id="PF00278">
    <property type="entry name" value="Orn_DAP_Arg_deC"/>
    <property type="match status" value="1"/>
</dbReference>
<evidence type="ECO:0000259" key="5">
    <source>
        <dbReference type="Pfam" id="PF00278"/>
    </source>
</evidence>
<name>A0A381ZAN9_9ZZZZ</name>
<evidence type="ECO:0000256" key="3">
    <source>
        <dbReference type="ARBA" id="ARBA00022898"/>
    </source>
</evidence>
<dbReference type="SUPFAM" id="SSF50621">
    <property type="entry name" value="Alanine racemase C-terminal domain-like"/>
    <property type="match status" value="1"/>
</dbReference>
<evidence type="ECO:0000256" key="2">
    <source>
        <dbReference type="ARBA" id="ARBA00022793"/>
    </source>
</evidence>
<keyword evidence="3" id="KW-0663">Pyridoxal phosphate</keyword>
<dbReference type="PANTHER" id="PTHR43727:SF2">
    <property type="entry name" value="GROUP IV DECARBOXYLASE"/>
    <property type="match status" value="1"/>
</dbReference>
<dbReference type="AlphaFoldDB" id="A0A381ZAN9"/>
<accession>A0A381ZAN9</accession>
<reference evidence="6" key="1">
    <citation type="submission" date="2018-05" db="EMBL/GenBank/DDBJ databases">
        <authorList>
            <person name="Lanie J.A."/>
            <person name="Ng W.-L."/>
            <person name="Kazmierczak K.M."/>
            <person name="Andrzejewski T.M."/>
            <person name="Davidsen T.M."/>
            <person name="Wayne K.J."/>
            <person name="Tettelin H."/>
            <person name="Glass J.I."/>
            <person name="Rusch D."/>
            <person name="Podicherti R."/>
            <person name="Tsui H.-C.T."/>
            <person name="Winkler M.E."/>
        </authorList>
    </citation>
    <scope>NUCLEOTIDE SEQUENCE</scope>
</reference>
<dbReference type="InterPro" id="IPR002986">
    <property type="entry name" value="DAP_deCOOHase_LysA"/>
</dbReference>
<keyword evidence="2" id="KW-0210">Decarboxylase</keyword>
<dbReference type="GO" id="GO:0008836">
    <property type="term" value="F:diaminopimelate decarboxylase activity"/>
    <property type="evidence" value="ECO:0007669"/>
    <property type="project" value="InterPro"/>
</dbReference>
<keyword evidence="4" id="KW-0456">Lyase</keyword>